<dbReference type="InterPro" id="IPR012349">
    <property type="entry name" value="Split_barrel_FMN-bd"/>
</dbReference>
<accession>A0A4Q2KJF5</accession>
<dbReference type="SMART" id="SM00903">
    <property type="entry name" value="Flavin_Reduct"/>
    <property type="match status" value="1"/>
</dbReference>
<reference evidence="3 4" key="1">
    <citation type="submission" date="2019-01" db="EMBL/GenBank/DDBJ databases">
        <title>Altererythrobacter rhizovicinus sp. nov., isolated from the rhizosphere soil of Haloxylon ammodendron.</title>
        <authorList>
            <person name="Li H.-P."/>
            <person name="Gou J.-Y."/>
            <person name="Yao D."/>
            <person name="Han Q.-Q."/>
            <person name="Shao K.-Z."/>
            <person name="Zhao Q."/>
            <person name="Zhang J.-L."/>
        </authorList>
    </citation>
    <scope>NUCLEOTIDE SEQUENCE [LARGE SCALE GENOMIC DNA]</scope>
    <source>
        <strain evidence="3 4">AY-3R</strain>
    </source>
</reference>
<name>A0A4Q2KJF5_9SPHN</name>
<evidence type="ECO:0000256" key="1">
    <source>
        <dbReference type="ARBA" id="ARBA00023002"/>
    </source>
</evidence>
<dbReference type="GO" id="GO:0010181">
    <property type="term" value="F:FMN binding"/>
    <property type="evidence" value="ECO:0007669"/>
    <property type="project" value="InterPro"/>
</dbReference>
<dbReference type="InterPro" id="IPR050268">
    <property type="entry name" value="NADH-dep_flavin_reductase"/>
</dbReference>
<dbReference type="OrthoDB" id="9789254at2"/>
<keyword evidence="1" id="KW-0560">Oxidoreductase</keyword>
<feature type="domain" description="Flavin reductase like" evidence="2">
    <location>
        <begin position="39"/>
        <end position="186"/>
    </location>
</feature>
<dbReference type="PANTHER" id="PTHR30466">
    <property type="entry name" value="FLAVIN REDUCTASE"/>
    <property type="match status" value="1"/>
</dbReference>
<dbReference type="SUPFAM" id="SSF50475">
    <property type="entry name" value="FMN-binding split barrel"/>
    <property type="match status" value="1"/>
</dbReference>
<dbReference type="EMBL" id="SDPV01000001">
    <property type="protein sequence ID" value="RXZ65354.1"/>
    <property type="molecule type" value="Genomic_DNA"/>
</dbReference>
<gene>
    <name evidence="3" type="ORF">ETX26_00910</name>
</gene>
<sequence>MSELHIRPSAIVDAPPEKRFSLPENRTGPQPLESFLEAMARLASAVHIVTTHHAGSDYGMTVTAVTSLSTDPRSILLSVNRKSAAHDALVAAGELCINTLRPGQAALARTFAGITGVRGHARFEHGAWEFGDRRPPVLRDAASLMLCNVLQSHVIGTHRVFACSVSSVMLGQETQALVYGNRRFGEVAYIED</sequence>
<protein>
    <submittedName>
        <fullName evidence="3">Flavin reductase</fullName>
    </submittedName>
</protein>
<dbReference type="GO" id="GO:0042602">
    <property type="term" value="F:riboflavin reductase (NADPH) activity"/>
    <property type="evidence" value="ECO:0007669"/>
    <property type="project" value="TreeGrafter"/>
</dbReference>
<dbReference type="RefSeq" id="WP_129522843.1">
    <property type="nucleotide sequence ID" value="NZ_SDPV01000001.1"/>
</dbReference>
<dbReference type="InterPro" id="IPR002563">
    <property type="entry name" value="Flavin_Rdtase-like_dom"/>
</dbReference>
<dbReference type="GO" id="GO:0006208">
    <property type="term" value="P:pyrimidine nucleobase catabolic process"/>
    <property type="evidence" value="ECO:0007669"/>
    <property type="project" value="TreeGrafter"/>
</dbReference>
<evidence type="ECO:0000259" key="2">
    <source>
        <dbReference type="SMART" id="SM00903"/>
    </source>
</evidence>
<dbReference type="Proteomes" id="UP000293623">
    <property type="component" value="Unassembled WGS sequence"/>
</dbReference>
<dbReference type="Gene3D" id="2.30.110.10">
    <property type="entry name" value="Electron Transport, Fmn-binding Protein, Chain A"/>
    <property type="match status" value="1"/>
</dbReference>
<dbReference type="PANTHER" id="PTHR30466:SF1">
    <property type="entry name" value="FMN REDUCTASE (NADH) RUTF"/>
    <property type="match status" value="1"/>
</dbReference>
<organism evidence="3 4">
    <name type="scientific">Pelagerythrobacter rhizovicinus</name>
    <dbReference type="NCBI Taxonomy" id="2268576"/>
    <lineage>
        <taxon>Bacteria</taxon>
        <taxon>Pseudomonadati</taxon>
        <taxon>Pseudomonadota</taxon>
        <taxon>Alphaproteobacteria</taxon>
        <taxon>Sphingomonadales</taxon>
        <taxon>Erythrobacteraceae</taxon>
        <taxon>Pelagerythrobacter</taxon>
    </lineage>
</organism>
<dbReference type="AlphaFoldDB" id="A0A4Q2KJF5"/>
<proteinExistence type="predicted"/>
<dbReference type="Pfam" id="PF01613">
    <property type="entry name" value="Flavin_Reduct"/>
    <property type="match status" value="1"/>
</dbReference>
<keyword evidence="4" id="KW-1185">Reference proteome</keyword>
<evidence type="ECO:0000313" key="3">
    <source>
        <dbReference type="EMBL" id="RXZ65354.1"/>
    </source>
</evidence>
<comment type="caution">
    <text evidence="3">The sequence shown here is derived from an EMBL/GenBank/DDBJ whole genome shotgun (WGS) entry which is preliminary data.</text>
</comment>
<evidence type="ECO:0000313" key="4">
    <source>
        <dbReference type="Proteomes" id="UP000293623"/>
    </source>
</evidence>